<evidence type="ECO:0008006" key="4">
    <source>
        <dbReference type="Google" id="ProtNLM"/>
    </source>
</evidence>
<feature type="signal peptide" evidence="1">
    <location>
        <begin position="1"/>
        <end position="25"/>
    </location>
</feature>
<dbReference type="AlphaFoldDB" id="A0A7Z2V7D0"/>
<dbReference type="RefSeq" id="WP_168968466.1">
    <property type="nucleotide sequence ID" value="NZ_CP051651.1"/>
</dbReference>
<evidence type="ECO:0000313" key="2">
    <source>
        <dbReference type="EMBL" id="QJD66456.1"/>
    </source>
</evidence>
<reference evidence="2 3" key="2">
    <citation type="submission" date="2020-04" db="EMBL/GenBank/DDBJ databases">
        <authorList>
            <person name="Fomenkov A."/>
            <person name="Anton B.P."/>
            <person name="Roberts R.J."/>
        </authorList>
    </citation>
    <scope>NUCLEOTIDE SEQUENCE [LARGE SCALE GENOMIC DNA]</scope>
    <source>
        <strain evidence="2 3">NEB122</strain>
    </source>
</reference>
<sequence length="155" mass="16568">MKAMHKTALALALVLGTLGSGSLYAKEAGNPGNVSSVVTTTRTYESGGDLDQISAWIKKVSPGYAPVMSLRKVTVVRTVKASGLVTTQGLGDPPVDLPSSGIPGEKRTYRNDYPEGSYESWTYEWVSGSNAAGWVLRDYQFHSSGKDEGVPTHPF</sequence>
<name>A0A7Z2V7D0_XANCA</name>
<accession>A0A7Z2V7D0</accession>
<dbReference type="Proteomes" id="UP000503498">
    <property type="component" value="Chromosome"/>
</dbReference>
<keyword evidence="1" id="KW-0732">Signal</keyword>
<protein>
    <recommendedName>
        <fullName evidence="4">Secreted protein</fullName>
    </recommendedName>
</protein>
<organism evidence="2 3">
    <name type="scientific">Xanthomonas campestris pv. badrii</name>
    <dbReference type="NCBI Taxonomy" id="149696"/>
    <lineage>
        <taxon>Bacteria</taxon>
        <taxon>Pseudomonadati</taxon>
        <taxon>Pseudomonadota</taxon>
        <taxon>Gammaproteobacteria</taxon>
        <taxon>Lysobacterales</taxon>
        <taxon>Lysobacteraceae</taxon>
        <taxon>Xanthomonas</taxon>
    </lineage>
</organism>
<reference evidence="2 3" key="1">
    <citation type="submission" date="2020-04" db="EMBL/GenBank/DDBJ databases">
        <title>Genome-Wide Identification of 5-Methylcytosine Sites in Bacterial Genomes By High-Throughput Sequencing of MspJI Restriction Fragments.</title>
        <authorList>
            <person name="Wu V."/>
        </authorList>
    </citation>
    <scope>NUCLEOTIDE SEQUENCE [LARGE SCALE GENOMIC DNA]</scope>
    <source>
        <strain evidence="2 3">NEB122</strain>
    </source>
</reference>
<proteinExistence type="predicted"/>
<evidence type="ECO:0000256" key="1">
    <source>
        <dbReference type="SAM" id="SignalP"/>
    </source>
</evidence>
<evidence type="ECO:0000313" key="3">
    <source>
        <dbReference type="Proteomes" id="UP000503498"/>
    </source>
</evidence>
<feature type="chain" id="PRO_5031375871" description="Secreted protein" evidence="1">
    <location>
        <begin position="26"/>
        <end position="155"/>
    </location>
</feature>
<dbReference type="EMBL" id="CP051651">
    <property type="protein sequence ID" value="QJD66456.1"/>
    <property type="molecule type" value="Genomic_DNA"/>
</dbReference>
<gene>
    <name evidence="2" type="ORF">HG421_01075</name>
</gene>